<dbReference type="PANTHER" id="PTHR43149">
    <property type="entry name" value="ENOYL-COA HYDRATASE"/>
    <property type="match status" value="1"/>
</dbReference>
<keyword evidence="2" id="KW-0413">Isomerase</keyword>
<dbReference type="Pfam" id="PF00378">
    <property type="entry name" value="ECH_1"/>
    <property type="match status" value="1"/>
</dbReference>
<dbReference type="AlphaFoldDB" id="A0A8H4Q9K2"/>
<proteinExistence type="inferred from homology"/>
<dbReference type="EMBL" id="JAACLJ010000002">
    <property type="protein sequence ID" value="KAF4591710.1"/>
    <property type="molecule type" value="Genomic_DNA"/>
</dbReference>
<evidence type="ECO:0000256" key="1">
    <source>
        <dbReference type="ARBA" id="ARBA00005254"/>
    </source>
</evidence>
<dbReference type="OrthoDB" id="14970at2759"/>
<dbReference type="GO" id="GO:0051750">
    <property type="term" value="F:delta(3,5)-delta(2,4)-dienoyl-CoA isomerase activity"/>
    <property type="evidence" value="ECO:0007669"/>
    <property type="project" value="TreeGrafter"/>
</dbReference>
<dbReference type="GO" id="GO:0005739">
    <property type="term" value="C:mitochondrion"/>
    <property type="evidence" value="ECO:0007669"/>
    <property type="project" value="TreeGrafter"/>
</dbReference>
<name>A0A8H4Q9K2_9HYPO</name>
<dbReference type="Gene3D" id="3.90.226.10">
    <property type="entry name" value="2-enoyl-CoA Hydratase, Chain A, domain 1"/>
    <property type="match status" value="1"/>
</dbReference>
<gene>
    <name evidence="2" type="ORF">GQ602_002009</name>
</gene>
<dbReference type="InterPro" id="IPR001753">
    <property type="entry name" value="Enoyl-CoA_hydra/iso"/>
</dbReference>
<dbReference type="InterPro" id="IPR029045">
    <property type="entry name" value="ClpP/crotonase-like_dom_sf"/>
</dbReference>
<organism evidence="2 3">
    <name type="scientific">Ophiocordyceps camponoti-floridani</name>
    <dbReference type="NCBI Taxonomy" id="2030778"/>
    <lineage>
        <taxon>Eukaryota</taxon>
        <taxon>Fungi</taxon>
        <taxon>Dikarya</taxon>
        <taxon>Ascomycota</taxon>
        <taxon>Pezizomycotina</taxon>
        <taxon>Sordariomycetes</taxon>
        <taxon>Hypocreomycetidae</taxon>
        <taxon>Hypocreales</taxon>
        <taxon>Ophiocordycipitaceae</taxon>
        <taxon>Ophiocordyceps</taxon>
    </lineage>
</organism>
<reference evidence="2 3" key="1">
    <citation type="journal article" date="2020" name="G3 (Bethesda)">
        <title>Genetic Underpinnings of Host Manipulation by Ophiocordyceps as Revealed by Comparative Transcriptomics.</title>
        <authorList>
            <person name="Will I."/>
            <person name="Das B."/>
            <person name="Trinh T."/>
            <person name="Brachmann A."/>
            <person name="Ohm R.A."/>
            <person name="de Bekker C."/>
        </authorList>
    </citation>
    <scope>NUCLEOTIDE SEQUENCE [LARGE SCALE GENOMIC DNA]</scope>
    <source>
        <strain evidence="2 3">EC05</strain>
    </source>
</reference>
<sequence>MANPSSAPATPIPGYEYDYFRITRPHATSTTAHVEIDRRQKLNAFVPDMWREFGAIFRRLGGEATVRAVVLSGAGDRAFTTGLDVGAAAGELRGGEGGMRLGGLGGLGGL</sequence>
<dbReference type="PANTHER" id="PTHR43149:SF1">
    <property type="entry name" value="DELTA(3,5)-DELTA(2,4)-DIENOYL-COA ISOMERASE, MITOCHONDRIAL"/>
    <property type="match status" value="1"/>
</dbReference>
<dbReference type="SUPFAM" id="SSF52096">
    <property type="entry name" value="ClpP/crotonase"/>
    <property type="match status" value="1"/>
</dbReference>
<evidence type="ECO:0000313" key="3">
    <source>
        <dbReference type="Proteomes" id="UP000562929"/>
    </source>
</evidence>
<accession>A0A8H4Q9K2</accession>
<dbReference type="InterPro" id="IPR045002">
    <property type="entry name" value="Ech1-like"/>
</dbReference>
<keyword evidence="3" id="KW-1185">Reference proteome</keyword>
<dbReference type="Proteomes" id="UP000562929">
    <property type="component" value="Unassembled WGS sequence"/>
</dbReference>
<comment type="caution">
    <text evidence="2">The sequence shown here is derived from an EMBL/GenBank/DDBJ whole genome shotgun (WGS) entry which is preliminary data.</text>
</comment>
<comment type="similarity">
    <text evidence="1">Belongs to the enoyl-CoA hydratase/isomerase family.</text>
</comment>
<evidence type="ECO:0000313" key="2">
    <source>
        <dbReference type="EMBL" id="KAF4591710.1"/>
    </source>
</evidence>
<protein>
    <submittedName>
        <fullName evidence="2">Enoyl-CoA hydratase/isomerase family protein</fullName>
    </submittedName>
</protein>